<dbReference type="PANTHER" id="PTHR47934:SF19">
    <property type="entry name" value="PENTATRICOPEPTIDE REPEAT-CONTAINING PROTEIN MITOCHONDRIAL"/>
    <property type="match status" value="1"/>
</dbReference>
<dbReference type="Proteomes" id="UP001632038">
    <property type="component" value="Unassembled WGS sequence"/>
</dbReference>
<dbReference type="EMBL" id="JAVIJP010000032">
    <property type="protein sequence ID" value="KAL3630311.1"/>
    <property type="molecule type" value="Genomic_DNA"/>
</dbReference>
<dbReference type="InterPro" id="IPR051114">
    <property type="entry name" value="Mito_RNA_Proc_CCM1"/>
</dbReference>
<evidence type="ECO:0000256" key="3">
    <source>
        <dbReference type="PROSITE-ProRule" id="PRU00708"/>
    </source>
</evidence>
<evidence type="ECO:0000256" key="4">
    <source>
        <dbReference type="SAM" id="MobiDB-lite"/>
    </source>
</evidence>
<gene>
    <name evidence="5" type="ORF">CASFOL_023295</name>
</gene>
<accession>A0ABD3CN21</accession>
<feature type="repeat" description="PPR" evidence="3">
    <location>
        <begin position="206"/>
        <end position="236"/>
    </location>
</feature>
<name>A0ABD3CN21_9LAMI</name>
<evidence type="ECO:0000256" key="1">
    <source>
        <dbReference type="ARBA" id="ARBA00007626"/>
    </source>
</evidence>
<dbReference type="InterPro" id="IPR002885">
    <property type="entry name" value="PPR_rpt"/>
</dbReference>
<dbReference type="PROSITE" id="PS51375">
    <property type="entry name" value="PPR"/>
    <property type="match status" value="3"/>
</dbReference>
<sequence>MSSYLALRCVARRLSTAATSTATVEPLTISQIKNRLRNAYDPDSALEIYSSFTAANDPTTSPASTRFVQELTVRRLAKSHRFSDIKNFLESHKSQPQIAQEPFLSSLIRSYGRVGMFENAINTYNEMTDFGTPHTPLSFNALLSACTDSKVYDRVPLYFSEFPSKFGFQPDKFSYGILIKAYCEMGQPEIAMEKLVEMEAKGLETGAVTFTTILHTLYKKGLVDEAVKFWDEMVNEKGVGLDVGCYNARLFHAHSGKPEDVKGLIDEMINAGIKPDTVSYNYLITCYCENGMIDEAMKVYNEDILKAKGRNPNAATFRTLVFHLCKKGRFVTGYKVFKKSVDARKIPDFNTLKYLLEGLAKDEGHMDEVKGMIRTMNKKFPPELLKCWGKIVEELGLADVEVNTGEGEKKDEDESPETEKASA</sequence>
<comment type="caution">
    <text evidence="5">The sequence shown here is derived from an EMBL/GenBank/DDBJ whole genome shotgun (WGS) entry which is preliminary data.</text>
</comment>
<organism evidence="5 6">
    <name type="scientific">Castilleja foliolosa</name>
    <dbReference type="NCBI Taxonomy" id="1961234"/>
    <lineage>
        <taxon>Eukaryota</taxon>
        <taxon>Viridiplantae</taxon>
        <taxon>Streptophyta</taxon>
        <taxon>Embryophyta</taxon>
        <taxon>Tracheophyta</taxon>
        <taxon>Spermatophyta</taxon>
        <taxon>Magnoliopsida</taxon>
        <taxon>eudicotyledons</taxon>
        <taxon>Gunneridae</taxon>
        <taxon>Pentapetalae</taxon>
        <taxon>asterids</taxon>
        <taxon>lamiids</taxon>
        <taxon>Lamiales</taxon>
        <taxon>Orobanchaceae</taxon>
        <taxon>Pedicularideae</taxon>
        <taxon>Castillejinae</taxon>
        <taxon>Castilleja</taxon>
    </lineage>
</organism>
<keyword evidence="2" id="KW-0677">Repeat</keyword>
<feature type="repeat" description="PPR" evidence="3">
    <location>
        <begin position="171"/>
        <end position="205"/>
    </location>
</feature>
<evidence type="ECO:0000313" key="5">
    <source>
        <dbReference type="EMBL" id="KAL3630311.1"/>
    </source>
</evidence>
<keyword evidence="6" id="KW-1185">Reference proteome</keyword>
<evidence type="ECO:0000313" key="6">
    <source>
        <dbReference type="Proteomes" id="UP001632038"/>
    </source>
</evidence>
<feature type="repeat" description="PPR" evidence="3">
    <location>
        <begin position="276"/>
        <end position="312"/>
    </location>
</feature>
<dbReference type="Gene3D" id="1.25.40.10">
    <property type="entry name" value="Tetratricopeptide repeat domain"/>
    <property type="match status" value="3"/>
</dbReference>
<evidence type="ECO:0000256" key="2">
    <source>
        <dbReference type="ARBA" id="ARBA00022737"/>
    </source>
</evidence>
<dbReference type="NCBIfam" id="TIGR00756">
    <property type="entry name" value="PPR"/>
    <property type="match status" value="4"/>
</dbReference>
<comment type="similarity">
    <text evidence="1">Belongs to the PPR family. P subfamily.</text>
</comment>
<feature type="region of interest" description="Disordered" evidence="4">
    <location>
        <begin position="402"/>
        <end position="423"/>
    </location>
</feature>
<reference evidence="6" key="1">
    <citation type="journal article" date="2024" name="IScience">
        <title>Strigolactones Initiate the Formation of Haustorium-like Structures in Castilleja.</title>
        <authorList>
            <person name="Buerger M."/>
            <person name="Peterson D."/>
            <person name="Chory J."/>
        </authorList>
    </citation>
    <scope>NUCLEOTIDE SEQUENCE [LARGE SCALE GENOMIC DNA]</scope>
</reference>
<dbReference type="Pfam" id="PF13041">
    <property type="entry name" value="PPR_2"/>
    <property type="match status" value="2"/>
</dbReference>
<evidence type="ECO:0008006" key="7">
    <source>
        <dbReference type="Google" id="ProtNLM"/>
    </source>
</evidence>
<protein>
    <recommendedName>
        <fullName evidence="7">Pentatricopeptide repeat-containing protein</fullName>
    </recommendedName>
</protein>
<feature type="compositionally biased region" description="Basic and acidic residues" evidence="4">
    <location>
        <begin position="406"/>
        <end position="423"/>
    </location>
</feature>
<dbReference type="InterPro" id="IPR011990">
    <property type="entry name" value="TPR-like_helical_dom_sf"/>
</dbReference>
<dbReference type="PANTHER" id="PTHR47934">
    <property type="entry name" value="PENTATRICOPEPTIDE REPEAT-CONTAINING PROTEIN PET309, MITOCHONDRIAL"/>
    <property type="match status" value="1"/>
</dbReference>
<dbReference type="Pfam" id="PF01535">
    <property type="entry name" value="PPR"/>
    <property type="match status" value="2"/>
</dbReference>
<dbReference type="AlphaFoldDB" id="A0ABD3CN21"/>
<proteinExistence type="inferred from homology"/>